<dbReference type="AlphaFoldDB" id="A0A0C2MNL0"/>
<evidence type="ECO:0000313" key="2">
    <source>
        <dbReference type="Proteomes" id="UP000031668"/>
    </source>
</evidence>
<evidence type="ECO:0000313" key="1">
    <source>
        <dbReference type="EMBL" id="KII68821.1"/>
    </source>
</evidence>
<dbReference type="Proteomes" id="UP000031668">
    <property type="component" value="Unassembled WGS sequence"/>
</dbReference>
<sequence length="104" mass="12045">MDELKDISDTYLVAVFVKTINNNIYVIQELLGRESLLSTTTVSERLESLKNPGEKKILNGVNSLVYGQIEQRNSALNRRVFRQFLSDLKDEYCELVLNRQVKQH</sequence>
<protein>
    <submittedName>
        <fullName evidence="1">Uncharacterized protein</fullName>
    </submittedName>
</protein>
<name>A0A0C2MNL0_THEKT</name>
<gene>
    <name evidence="1" type="ORF">RF11_10003</name>
</gene>
<organism evidence="1 2">
    <name type="scientific">Thelohanellus kitauei</name>
    <name type="common">Myxosporean</name>
    <dbReference type="NCBI Taxonomy" id="669202"/>
    <lineage>
        <taxon>Eukaryota</taxon>
        <taxon>Metazoa</taxon>
        <taxon>Cnidaria</taxon>
        <taxon>Myxozoa</taxon>
        <taxon>Myxosporea</taxon>
        <taxon>Bivalvulida</taxon>
        <taxon>Platysporina</taxon>
        <taxon>Myxobolidae</taxon>
        <taxon>Thelohanellus</taxon>
    </lineage>
</organism>
<dbReference type="EMBL" id="JWZT01002704">
    <property type="protein sequence ID" value="KII68821.1"/>
    <property type="molecule type" value="Genomic_DNA"/>
</dbReference>
<comment type="caution">
    <text evidence="1">The sequence shown here is derived from an EMBL/GenBank/DDBJ whole genome shotgun (WGS) entry which is preliminary data.</text>
</comment>
<reference evidence="1 2" key="1">
    <citation type="journal article" date="2014" name="Genome Biol. Evol.">
        <title>The genome of the myxosporean Thelohanellus kitauei shows adaptations to nutrient acquisition within its fish host.</title>
        <authorList>
            <person name="Yang Y."/>
            <person name="Xiong J."/>
            <person name="Zhou Z."/>
            <person name="Huo F."/>
            <person name="Miao W."/>
            <person name="Ran C."/>
            <person name="Liu Y."/>
            <person name="Zhang J."/>
            <person name="Feng J."/>
            <person name="Wang M."/>
            <person name="Wang M."/>
            <person name="Wang L."/>
            <person name="Yao B."/>
        </authorList>
    </citation>
    <scope>NUCLEOTIDE SEQUENCE [LARGE SCALE GENOMIC DNA]</scope>
    <source>
        <strain evidence="1">Wuqing</strain>
    </source>
</reference>
<accession>A0A0C2MNL0</accession>
<proteinExistence type="predicted"/>
<keyword evidence="2" id="KW-1185">Reference proteome</keyword>